<evidence type="ECO:0000313" key="2">
    <source>
        <dbReference type="Proteomes" id="UP000092993"/>
    </source>
</evidence>
<comment type="caution">
    <text evidence="1">The sequence shown here is derived from an EMBL/GenBank/DDBJ whole genome shotgun (WGS) entry which is preliminary data.</text>
</comment>
<dbReference type="EMBL" id="LUGG01000003">
    <property type="protein sequence ID" value="OBZ77103.1"/>
    <property type="molecule type" value="Genomic_DNA"/>
</dbReference>
<gene>
    <name evidence="1" type="ORF">A0H81_03542</name>
</gene>
<sequence>MNRGITDQQFDRALTTEFGLFKDAQSPPWTRQESISCYYSHKRQLDVLFSYAGNANSRCLPCREYAASQSLFPLR</sequence>
<accession>A0A1C7MJP0</accession>
<name>A0A1C7MJP0_GRIFR</name>
<dbReference type="AlphaFoldDB" id="A0A1C7MJP0"/>
<reference evidence="1 2" key="1">
    <citation type="submission" date="2016-03" db="EMBL/GenBank/DDBJ databases">
        <title>Whole genome sequencing of Grifola frondosa 9006-11.</title>
        <authorList>
            <person name="Min B."/>
            <person name="Park H."/>
            <person name="Kim J.-G."/>
            <person name="Cho H."/>
            <person name="Oh Y.-L."/>
            <person name="Kong W.-S."/>
            <person name="Choi I.-G."/>
        </authorList>
    </citation>
    <scope>NUCLEOTIDE SEQUENCE [LARGE SCALE GENOMIC DNA]</scope>
    <source>
        <strain evidence="1 2">9006-11</strain>
    </source>
</reference>
<keyword evidence="2" id="KW-1185">Reference proteome</keyword>
<protein>
    <submittedName>
        <fullName evidence="1">Uncharacterized protein</fullName>
    </submittedName>
</protein>
<evidence type="ECO:0000313" key="1">
    <source>
        <dbReference type="EMBL" id="OBZ77103.1"/>
    </source>
</evidence>
<organism evidence="1 2">
    <name type="scientific">Grifola frondosa</name>
    <name type="common">Maitake</name>
    <name type="synonym">Polyporus frondosus</name>
    <dbReference type="NCBI Taxonomy" id="5627"/>
    <lineage>
        <taxon>Eukaryota</taxon>
        <taxon>Fungi</taxon>
        <taxon>Dikarya</taxon>
        <taxon>Basidiomycota</taxon>
        <taxon>Agaricomycotina</taxon>
        <taxon>Agaricomycetes</taxon>
        <taxon>Polyporales</taxon>
        <taxon>Grifolaceae</taxon>
        <taxon>Grifola</taxon>
    </lineage>
</organism>
<dbReference type="Proteomes" id="UP000092993">
    <property type="component" value="Unassembled WGS sequence"/>
</dbReference>
<proteinExistence type="predicted"/>